<dbReference type="InterPro" id="IPR053716">
    <property type="entry name" value="Flag_assembly_chemotaxis_eff"/>
</dbReference>
<evidence type="ECO:0000256" key="1">
    <source>
        <dbReference type="ARBA" id="ARBA00004413"/>
    </source>
</evidence>
<dbReference type="InterPro" id="IPR012823">
    <property type="entry name" value="Flagell_FliJ"/>
</dbReference>
<evidence type="ECO:0000313" key="13">
    <source>
        <dbReference type="Proteomes" id="UP000184342"/>
    </source>
</evidence>
<dbReference type="AlphaFoldDB" id="A0A1M6I7X3"/>
<keyword evidence="13" id="KW-1185">Reference proteome</keyword>
<evidence type="ECO:0000256" key="7">
    <source>
        <dbReference type="ARBA" id="ARBA00022795"/>
    </source>
</evidence>
<keyword evidence="12" id="KW-0282">Flagellum</keyword>
<gene>
    <name evidence="12" type="ORF">SAMN02745691_01707</name>
</gene>
<keyword evidence="8" id="KW-0653">Protein transport</keyword>
<dbReference type="EMBL" id="FQYT01000017">
    <property type="protein sequence ID" value="SHJ30559.1"/>
    <property type="molecule type" value="Genomic_DNA"/>
</dbReference>
<sequence length="149" mass="17749">MKKFHFSLDSVLRFKEQVLDSLKNEHARTLARVSKTEQELKELKDRHWENATRFNENKKNGATIMEMRSTEAYLQVLDRRIEMAAKELEILKAQEQEKRRLVIEANKETASIGRLREKKLEQYLKEVRKKEEIFMEEFVSNARLKPAQG</sequence>
<feature type="coiled-coil region" evidence="11">
    <location>
        <begin position="74"/>
        <end position="108"/>
    </location>
</feature>
<keyword evidence="10" id="KW-1006">Bacterial flagellum protein export</keyword>
<keyword evidence="6" id="KW-0145">Chemotaxis</keyword>
<dbReference type="NCBIfam" id="TIGR02473">
    <property type="entry name" value="flagell_FliJ"/>
    <property type="match status" value="1"/>
</dbReference>
<evidence type="ECO:0000256" key="4">
    <source>
        <dbReference type="ARBA" id="ARBA00022448"/>
    </source>
</evidence>
<evidence type="ECO:0000256" key="10">
    <source>
        <dbReference type="ARBA" id="ARBA00023225"/>
    </source>
</evidence>
<evidence type="ECO:0000256" key="3">
    <source>
        <dbReference type="ARBA" id="ARBA00020392"/>
    </source>
</evidence>
<dbReference type="GO" id="GO:0009288">
    <property type="term" value="C:bacterial-type flagellum"/>
    <property type="evidence" value="ECO:0007669"/>
    <property type="project" value="InterPro"/>
</dbReference>
<keyword evidence="12" id="KW-0966">Cell projection</keyword>
<keyword evidence="4" id="KW-0813">Transport</keyword>
<evidence type="ECO:0000256" key="11">
    <source>
        <dbReference type="SAM" id="Coils"/>
    </source>
</evidence>
<reference evidence="12 13" key="1">
    <citation type="submission" date="2016-11" db="EMBL/GenBank/DDBJ databases">
        <authorList>
            <person name="Jaros S."/>
            <person name="Januszkiewicz K."/>
            <person name="Wedrychowicz H."/>
        </authorList>
    </citation>
    <scope>NUCLEOTIDE SEQUENCE [LARGE SCALE GENOMIC DNA]</scope>
    <source>
        <strain evidence="12 13">DSM 15970</strain>
    </source>
</reference>
<evidence type="ECO:0000256" key="5">
    <source>
        <dbReference type="ARBA" id="ARBA00022475"/>
    </source>
</evidence>
<keyword evidence="9" id="KW-0472">Membrane</keyword>
<comment type="subcellular location">
    <subcellularLocation>
        <location evidence="1">Cell membrane</location>
        <topology evidence="1">Peripheral membrane protein</topology>
        <orientation evidence="1">Cytoplasmic side</orientation>
    </subcellularLocation>
</comment>
<keyword evidence="7" id="KW-1005">Bacterial flagellum biogenesis</keyword>
<dbReference type="GO" id="GO:0005886">
    <property type="term" value="C:plasma membrane"/>
    <property type="evidence" value="ECO:0007669"/>
    <property type="project" value="UniProtKB-SubCell"/>
</dbReference>
<dbReference type="GO" id="GO:0006935">
    <property type="term" value="P:chemotaxis"/>
    <property type="evidence" value="ECO:0007669"/>
    <property type="project" value="UniProtKB-KW"/>
</dbReference>
<evidence type="ECO:0000256" key="2">
    <source>
        <dbReference type="ARBA" id="ARBA00010004"/>
    </source>
</evidence>
<proteinExistence type="inferred from homology"/>
<evidence type="ECO:0000256" key="6">
    <source>
        <dbReference type="ARBA" id="ARBA00022500"/>
    </source>
</evidence>
<protein>
    <recommendedName>
        <fullName evidence="3">Flagellar FliJ protein</fullName>
    </recommendedName>
</protein>
<evidence type="ECO:0000256" key="8">
    <source>
        <dbReference type="ARBA" id="ARBA00022927"/>
    </source>
</evidence>
<feature type="coiled-coil region" evidence="11">
    <location>
        <begin position="19"/>
        <end position="46"/>
    </location>
</feature>
<dbReference type="GO" id="GO:0015031">
    <property type="term" value="P:protein transport"/>
    <property type="evidence" value="ECO:0007669"/>
    <property type="project" value="UniProtKB-KW"/>
</dbReference>
<dbReference type="GO" id="GO:0044781">
    <property type="term" value="P:bacterial-type flagellum organization"/>
    <property type="evidence" value="ECO:0007669"/>
    <property type="project" value="UniProtKB-KW"/>
</dbReference>
<keyword evidence="12" id="KW-0969">Cilium</keyword>
<organism evidence="12 13">
    <name type="scientific">Parasporobacterium paucivorans DSM 15970</name>
    <dbReference type="NCBI Taxonomy" id="1122934"/>
    <lineage>
        <taxon>Bacteria</taxon>
        <taxon>Bacillati</taxon>
        <taxon>Bacillota</taxon>
        <taxon>Clostridia</taxon>
        <taxon>Lachnospirales</taxon>
        <taxon>Lachnospiraceae</taxon>
        <taxon>Parasporobacterium</taxon>
    </lineage>
</organism>
<dbReference type="GO" id="GO:0071973">
    <property type="term" value="P:bacterial-type flagellum-dependent cell motility"/>
    <property type="evidence" value="ECO:0007669"/>
    <property type="project" value="InterPro"/>
</dbReference>
<evidence type="ECO:0000256" key="9">
    <source>
        <dbReference type="ARBA" id="ARBA00023136"/>
    </source>
</evidence>
<dbReference type="Proteomes" id="UP000184342">
    <property type="component" value="Unassembled WGS sequence"/>
</dbReference>
<keyword evidence="11" id="KW-0175">Coiled coil</keyword>
<comment type="similarity">
    <text evidence="2">Belongs to the FliJ family.</text>
</comment>
<name>A0A1M6I7X3_9FIRM</name>
<dbReference type="RefSeq" id="WP_073994000.1">
    <property type="nucleotide sequence ID" value="NZ_FQYT01000017.1"/>
</dbReference>
<dbReference type="Gene3D" id="1.10.287.1700">
    <property type="match status" value="1"/>
</dbReference>
<keyword evidence="5" id="KW-1003">Cell membrane</keyword>
<accession>A0A1M6I7X3</accession>
<evidence type="ECO:0000313" key="12">
    <source>
        <dbReference type="EMBL" id="SHJ30559.1"/>
    </source>
</evidence>
<dbReference type="OrthoDB" id="2087173at2"/>
<dbReference type="Pfam" id="PF02050">
    <property type="entry name" value="FliJ"/>
    <property type="match status" value="1"/>
</dbReference>
<dbReference type="STRING" id="1122934.SAMN02745691_01707"/>